<sequence length="143" mass="16292">MNINEFVVEEKIIEIRNKHVIIDSDVAELYNVETKRINEAVGRNPEKFPTGYLIELTQEEWEPLKSQFATSIKGGKTKLPTAFTEKGLYMLATILKSQKATETTLAIIDTFTKVREISRTIKALPQTHKIHQNTRSSCKKQGT</sequence>
<accession>A0A0W0TJ72</accession>
<dbReference type="STRING" id="448.Lery_2169"/>
<organism evidence="2 3">
    <name type="scientific">Legionella erythra</name>
    <dbReference type="NCBI Taxonomy" id="448"/>
    <lineage>
        <taxon>Bacteria</taxon>
        <taxon>Pseudomonadati</taxon>
        <taxon>Pseudomonadota</taxon>
        <taxon>Gammaproteobacteria</taxon>
        <taxon>Legionellales</taxon>
        <taxon>Legionellaceae</taxon>
        <taxon>Legionella</taxon>
    </lineage>
</organism>
<evidence type="ECO:0000259" key="1">
    <source>
        <dbReference type="Pfam" id="PF10543"/>
    </source>
</evidence>
<dbReference type="EMBL" id="LNYA01000033">
    <property type="protein sequence ID" value="KTC95610.1"/>
    <property type="molecule type" value="Genomic_DNA"/>
</dbReference>
<evidence type="ECO:0000313" key="2">
    <source>
        <dbReference type="EMBL" id="KTC95610.1"/>
    </source>
</evidence>
<keyword evidence="3" id="KW-1185">Reference proteome</keyword>
<protein>
    <submittedName>
        <fullName evidence="2">ORF6N domain protein</fullName>
    </submittedName>
</protein>
<feature type="domain" description="KilA-N DNA-binding" evidence="1">
    <location>
        <begin position="10"/>
        <end position="94"/>
    </location>
</feature>
<gene>
    <name evidence="2" type="ORF">Lery_2169</name>
</gene>
<dbReference type="RefSeq" id="WP_237759215.1">
    <property type="nucleotide sequence ID" value="NZ_CAAAHY010000011.1"/>
</dbReference>
<dbReference type="Proteomes" id="UP000054773">
    <property type="component" value="Unassembled WGS sequence"/>
</dbReference>
<proteinExistence type="predicted"/>
<dbReference type="PATRIC" id="fig|448.7.peg.2278"/>
<dbReference type="AlphaFoldDB" id="A0A0W0TJ72"/>
<dbReference type="Pfam" id="PF10543">
    <property type="entry name" value="ORF6N"/>
    <property type="match status" value="1"/>
</dbReference>
<name>A0A0W0TJ72_LEGER</name>
<comment type="caution">
    <text evidence="2">The sequence shown here is derived from an EMBL/GenBank/DDBJ whole genome shotgun (WGS) entry which is preliminary data.</text>
</comment>
<evidence type="ECO:0000313" key="3">
    <source>
        <dbReference type="Proteomes" id="UP000054773"/>
    </source>
</evidence>
<reference evidence="2 3" key="1">
    <citation type="submission" date="2015-11" db="EMBL/GenBank/DDBJ databases">
        <title>Genomic analysis of 38 Legionella species identifies large and diverse effector repertoires.</title>
        <authorList>
            <person name="Burstein D."/>
            <person name="Amaro F."/>
            <person name="Zusman T."/>
            <person name="Lifshitz Z."/>
            <person name="Cohen O."/>
            <person name="Gilbert J.A."/>
            <person name="Pupko T."/>
            <person name="Shuman H.A."/>
            <person name="Segal G."/>
        </authorList>
    </citation>
    <scope>NUCLEOTIDE SEQUENCE [LARGE SCALE GENOMIC DNA]</scope>
    <source>
        <strain evidence="2 3">SE-32A-C8</strain>
    </source>
</reference>
<dbReference type="InterPro" id="IPR018873">
    <property type="entry name" value="KilA-N_DNA-bd_domain"/>
</dbReference>